<evidence type="ECO:0000313" key="1">
    <source>
        <dbReference type="EMBL" id="CAG8781214.1"/>
    </source>
</evidence>
<protein>
    <submittedName>
        <fullName evidence="1">7972_t:CDS:1</fullName>
    </submittedName>
</protein>
<accession>A0ACA9R7T9</accession>
<proteinExistence type="predicted"/>
<reference evidence="1" key="1">
    <citation type="submission" date="2021-06" db="EMBL/GenBank/DDBJ databases">
        <authorList>
            <person name="Kallberg Y."/>
            <person name="Tangrot J."/>
            <person name="Rosling A."/>
        </authorList>
    </citation>
    <scope>NUCLEOTIDE SEQUENCE</scope>
    <source>
        <strain evidence="1">28 12/20/2015</strain>
    </source>
</reference>
<sequence length="51" mass="5879">AIMELYMGPKPSKVWGIIRENEDKIDIEDRVVPPSMSSNDEYTPIELQTIE</sequence>
<evidence type="ECO:0000313" key="2">
    <source>
        <dbReference type="Proteomes" id="UP000789366"/>
    </source>
</evidence>
<feature type="non-terminal residue" evidence="1">
    <location>
        <position position="51"/>
    </location>
</feature>
<dbReference type="EMBL" id="CAJVPW010060769">
    <property type="protein sequence ID" value="CAG8781214.1"/>
    <property type="molecule type" value="Genomic_DNA"/>
</dbReference>
<feature type="non-terminal residue" evidence="1">
    <location>
        <position position="1"/>
    </location>
</feature>
<keyword evidence="2" id="KW-1185">Reference proteome</keyword>
<dbReference type="Proteomes" id="UP000789366">
    <property type="component" value="Unassembled WGS sequence"/>
</dbReference>
<name>A0ACA9R7T9_9GLOM</name>
<gene>
    <name evidence="1" type="ORF">SPELUC_LOCUS16426</name>
</gene>
<comment type="caution">
    <text evidence="1">The sequence shown here is derived from an EMBL/GenBank/DDBJ whole genome shotgun (WGS) entry which is preliminary data.</text>
</comment>
<organism evidence="1 2">
    <name type="scientific">Cetraspora pellucida</name>
    <dbReference type="NCBI Taxonomy" id="1433469"/>
    <lineage>
        <taxon>Eukaryota</taxon>
        <taxon>Fungi</taxon>
        <taxon>Fungi incertae sedis</taxon>
        <taxon>Mucoromycota</taxon>
        <taxon>Glomeromycotina</taxon>
        <taxon>Glomeromycetes</taxon>
        <taxon>Diversisporales</taxon>
        <taxon>Gigasporaceae</taxon>
        <taxon>Cetraspora</taxon>
    </lineage>
</organism>